<name>X1CSS4_9ZZZZ</name>
<evidence type="ECO:0000313" key="1">
    <source>
        <dbReference type="EMBL" id="GAH10852.1"/>
    </source>
</evidence>
<gene>
    <name evidence="1" type="ORF">S01H4_54120</name>
</gene>
<protein>
    <submittedName>
        <fullName evidence="1">Uncharacterized protein</fullName>
    </submittedName>
</protein>
<dbReference type="EMBL" id="BART01031117">
    <property type="protein sequence ID" value="GAH10852.1"/>
    <property type="molecule type" value="Genomic_DNA"/>
</dbReference>
<feature type="non-terminal residue" evidence="1">
    <location>
        <position position="1"/>
    </location>
</feature>
<reference evidence="1" key="1">
    <citation type="journal article" date="2014" name="Front. Microbiol.">
        <title>High frequency of phylogenetically diverse reductive dehalogenase-homologous genes in deep subseafloor sedimentary metagenomes.</title>
        <authorList>
            <person name="Kawai M."/>
            <person name="Futagami T."/>
            <person name="Toyoda A."/>
            <person name="Takaki Y."/>
            <person name="Nishi S."/>
            <person name="Hori S."/>
            <person name="Arai W."/>
            <person name="Tsubouchi T."/>
            <person name="Morono Y."/>
            <person name="Uchiyama I."/>
            <person name="Ito T."/>
            <person name="Fujiyama A."/>
            <person name="Inagaki F."/>
            <person name="Takami H."/>
        </authorList>
    </citation>
    <scope>NUCLEOTIDE SEQUENCE</scope>
    <source>
        <strain evidence="1">Expedition CK06-06</strain>
    </source>
</reference>
<proteinExistence type="predicted"/>
<accession>X1CSS4</accession>
<comment type="caution">
    <text evidence="1">The sequence shown here is derived from an EMBL/GenBank/DDBJ whole genome shotgun (WGS) entry which is preliminary data.</text>
</comment>
<organism evidence="1">
    <name type="scientific">marine sediment metagenome</name>
    <dbReference type="NCBI Taxonomy" id="412755"/>
    <lineage>
        <taxon>unclassified sequences</taxon>
        <taxon>metagenomes</taxon>
        <taxon>ecological metagenomes</taxon>
    </lineage>
</organism>
<sequence length="128" mass="14396">LNKWLGPAYGTWTDKQIADKAGDLRNDPDAELNFIESLKDQRVAMLPGTEDRNVSYQDLAQPWKNFQQRAWGAQTVDETDPMFLSMLKNNDATVNGALLQRKGLQRDVGKVITDTRAAMSEAWGEAVR</sequence>
<dbReference type="AlphaFoldDB" id="X1CSS4"/>